<dbReference type="PANTHER" id="PTHR27005:SF162">
    <property type="entry name" value="OS11G0691500 PROTEIN"/>
    <property type="match status" value="1"/>
</dbReference>
<dbReference type="InterPro" id="IPR000152">
    <property type="entry name" value="EGF-type_Asp/Asn_hydroxyl_site"/>
</dbReference>
<dbReference type="SUPFAM" id="SSF56112">
    <property type="entry name" value="Protein kinase-like (PK-like)"/>
    <property type="match status" value="1"/>
</dbReference>
<dbReference type="InterPro" id="IPR011009">
    <property type="entry name" value="Kinase-like_dom_sf"/>
</dbReference>
<evidence type="ECO:0000256" key="5">
    <source>
        <dbReference type="PROSITE-ProRule" id="PRU00076"/>
    </source>
</evidence>
<feature type="domain" description="EGF-like" evidence="9">
    <location>
        <begin position="222"/>
        <end position="274"/>
    </location>
</feature>
<keyword evidence="4" id="KW-1015">Disulfide bond</keyword>
<name>A0ABC9B1M2_9POAL</name>
<accession>A0ABC9B1M2</accession>
<dbReference type="Pfam" id="PF07714">
    <property type="entry name" value="PK_Tyr_Ser-Thr"/>
    <property type="match status" value="1"/>
</dbReference>
<keyword evidence="7" id="KW-1133">Transmembrane helix</keyword>
<keyword evidence="3 6" id="KW-0067">ATP-binding</keyword>
<dbReference type="SMART" id="SM00179">
    <property type="entry name" value="EGF_CA"/>
    <property type="match status" value="1"/>
</dbReference>
<dbReference type="PANTHER" id="PTHR27005">
    <property type="entry name" value="WALL-ASSOCIATED RECEPTOR KINASE-LIKE 21"/>
    <property type="match status" value="1"/>
</dbReference>
<evidence type="ECO:0000259" key="9">
    <source>
        <dbReference type="PROSITE" id="PS50026"/>
    </source>
</evidence>
<dbReference type="PROSITE" id="PS50011">
    <property type="entry name" value="PROTEIN_KINASE_DOM"/>
    <property type="match status" value="1"/>
</dbReference>
<gene>
    <name evidence="10" type="ORF">URODEC1_LOCUS60410</name>
</gene>
<dbReference type="InterPro" id="IPR000719">
    <property type="entry name" value="Prot_kinase_dom"/>
</dbReference>
<dbReference type="SMART" id="SM00220">
    <property type="entry name" value="S_TKc"/>
    <property type="match status" value="1"/>
</dbReference>
<keyword evidence="7" id="KW-0472">Membrane</keyword>
<dbReference type="SMART" id="SM00181">
    <property type="entry name" value="EGF"/>
    <property type="match status" value="2"/>
</dbReference>
<dbReference type="Gene3D" id="3.30.200.20">
    <property type="entry name" value="Phosphorylase Kinase, domain 1"/>
    <property type="match status" value="1"/>
</dbReference>
<sequence length="623" mass="68130">MCYNSSNTTEFNAPSLLDVSGTPFLLSRTRNVFTAIGCSMVAWLDAFSAAGELTYFTGCVSYCAGLHEAAGDGEPCTGLGCCQTSLPGNLSNILVKSVSGNGSYPDNPAWESCRCGYAFVSEKDWYNFSRKDLTGAGKDDFMIRTGLLSDETNVPMVLDWAIRSGGSCLLPTEDDGASGKPAASACVSAHSYCVNATQGPGYLCNCSEGYEGNPYIIDGCKNINECELRKTNSSLYEKKYHCGSSATCHDTEGNYTCTCNFGHRGDGKSEKGCQPIIPGYAVAIVATFTSVILACFALWEVRRRCKRQHFDKNGGELLKGVGITIFTERHLKKITNDYKIRIGKGAYGEVYKGTIGAKQVAVKRPVAKRPEIGKDEFVKAITFQFRITHTNIVCLVGCCLETDVPILVFEFVPNGSLYDVLHGTNRTRILSLPERLDIAIGSAEALSYMHSHAEHHVHGDVKSANILLDNDLKPKVSDFGSSKLLAMGMYSRSVAADISYLDPVYMKTGRFTEKSDVYSFSVVLLELITRKTAKYDGDKSLPIEFIKPWKRDGGNKRGMYDSDILSAGGAQSQQAQVYMECLDRIGELAVRCLTEDVEERPTMAEVLEELKQVKRLVDEAASM</sequence>
<dbReference type="InterPro" id="IPR001245">
    <property type="entry name" value="Ser-Thr/Tyr_kinase_cat_dom"/>
</dbReference>
<keyword evidence="1" id="KW-0677">Repeat</keyword>
<evidence type="ECO:0000313" key="10">
    <source>
        <dbReference type="EMBL" id="CAL4990865.1"/>
    </source>
</evidence>
<reference evidence="11" key="1">
    <citation type="submission" date="2024-06" db="EMBL/GenBank/DDBJ databases">
        <authorList>
            <person name="Ryan C."/>
        </authorList>
    </citation>
    <scope>NUCLEOTIDE SEQUENCE [LARGE SCALE GENOMIC DNA]</scope>
</reference>
<evidence type="ECO:0000256" key="4">
    <source>
        <dbReference type="ARBA" id="ARBA00023157"/>
    </source>
</evidence>
<keyword evidence="11" id="KW-1185">Reference proteome</keyword>
<dbReference type="Proteomes" id="UP001497457">
    <property type="component" value="Chromosome 24b"/>
</dbReference>
<dbReference type="Gene3D" id="2.10.25.10">
    <property type="entry name" value="Laminin"/>
    <property type="match status" value="1"/>
</dbReference>
<keyword evidence="7" id="KW-0812">Transmembrane</keyword>
<dbReference type="InterPro" id="IPR001881">
    <property type="entry name" value="EGF-like_Ca-bd_dom"/>
</dbReference>
<dbReference type="CDD" id="cd00054">
    <property type="entry name" value="EGF_CA"/>
    <property type="match status" value="1"/>
</dbReference>
<keyword evidence="5" id="KW-0245">EGF-like domain</keyword>
<dbReference type="InterPro" id="IPR017441">
    <property type="entry name" value="Protein_kinase_ATP_BS"/>
</dbReference>
<keyword evidence="2 6" id="KW-0547">Nucleotide-binding</keyword>
<dbReference type="PROSITE" id="PS00010">
    <property type="entry name" value="ASX_HYDROXYL"/>
    <property type="match status" value="1"/>
</dbReference>
<dbReference type="GO" id="GO:0005524">
    <property type="term" value="F:ATP binding"/>
    <property type="evidence" value="ECO:0007669"/>
    <property type="project" value="UniProtKB-UniRule"/>
</dbReference>
<evidence type="ECO:0008006" key="12">
    <source>
        <dbReference type="Google" id="ProtNLM"/>
    </source>
</evidence>
<organism evidence="10 11">
    <name type="scientific">Urochloa decumbens</name>
    <dbReference type="NCBI Taxonomy" id="240449"/>
    <lineage>
        <taxon>Eukaryota</taxon>
        <taxon>Viridiplantae</taxon>
        <taxon>Streptophyta</taxon>
        <taxon>Embryophyta</taxon>
        <taxon>Tracheophyta</taxon>
        <taxon>Spermatophyta</taxon>
        <taxon>Magnoliopsida</taxon>
        <taxon>Liliopsida</taxon>
        <taxon>Poales</taxon>
        <taxon>Poaceae</taxon>
        <taxon>PACMAD clade</taxon>
        <taxon>Panicoideae</taxon>
        <taxon>Panicodae</taxon>
        <taxon>Paniceae</taxon>
        <taxon>Melinidinae</taxon>
        <taxon>Urochloa</taxon>
    </lineage>
</organism>
<evidence type="ECO:0000259" key="8">
    <source>
        <dbReference type="PROSITE" id="PS50011"/>
    </source>
</evidence>
<dbReference type="PROSITE" id="PS50026">
    <property type="entry name" value="EGF_3"/>
    <property type="match status" value="1"/>
</dbReference>
<dbReference type="EMBL" id="OZ075134">
    <property type="protein sequence ID" value="CAL4990865.1"/>
    <property type="molecule type" value="Genomic_DNA"/>
</dbReference>
<protein>
    <recommendedName>
        <fullName evidence="12">Protein kinase domain-containing protein</fullName>
    </recommendedName>
</protein>
<dbReference type="InterPro" id="IPR045274">
    <property type="entry name" value="WAK-like"/>
</dbReference>
<reference evidence="10 11" key="2">
    <citation type="submission" date="2024-10" db="EMBL/GenBank/DDBJ databases">
        <authorList>
            <person name="Ryan C."/>
        </authorList>
    </citation>
    <scope>NUCLEOTIDE SEQUENCE [LARGE SCALE GENOMIC DNA]</scope>
</reference>
<evidence type="ECO:0000313" key="11">
    <source>
        <dbReference type="Proteomes" id="UP001497457"/>
    </source>
</evidence>
<dbReference type="InterPro" id="IPR009030">
    <property type="entry name" value="Growth_fac_rcpt_cys_sf"/>
</dbReference>
<evidence type="ECO:0000256" key="2">
    <source>
        <dbReference type="ARBA" id="ARBA00022741"/>
    </source>
</evidence>
<dbReference type="Gene3D" id="1.10.510.10">
    <property type="entry name" value="Transferase(Phosphotransferase) domain 1"/>
    <property type="match status" value="1"/>
</dbReference>
<feature type="transmembrane region" description="Helical" evidence="7">
    <location>
        <begin position="277"/>
        <end position="299"/>
    </location>
</feature>
<evidence type="ECO:0000256" key="6">
    <source>
        <dbReference type="PROSITE-ProRule" id="PRU10141"/>
    </source>
</evidence>
<dbReference type="SUPFAM" id="SSF57184">
    <property type="entry name" value="Growth factor receptor domain"/>
    <property type="match status" value="1"/>
</dbReference>
<dbReference type="AlphaFoldDB" id="A0ABC9B1M2"/>
<dbReference type="InterPro" id="IPR000742">
    <property type="entry name" value="EGF"/>
</dbReference>
<feature type="domain" description="Protein kinase" evidence="8">
    <location>
        <begin position="336"/>
        <end position="617"/>
    </location>
</feature>
<comment type="caution">
    <text evidence="5">Lacks conserved residue(s) required for the propagation of feature annotation.</text>
</comment>
<feature type="binding site" evidence="6">
    <location>
        <position position="363"/>
    </location>
    <ligand>
        <name>ATP</name>
        <dbReference type="ChEBI" id="CHEBI:30616"/>
    </ligand>
</feature>
<evidence type="ECO:0000256" key="3">
    <source>
        <dbReference type="ARBA" id="ARBA00022840"/>
    </source>
</evidence>
<evidence type="ECO:0000256" key="1">
    <source>
        <dbReference type="ARBA" id="ARBA00022737"/>
    </source>
</evidence>
<evidence type="ECO:0000256" key="7">
    <source>
        <dbReference type="SAM" id="Phobius"/>
    </source>
</evidence>
<proteinExistence type="predicted"/>
<dbReference type="PROSITE" id="PS00107">
    <property type="entry name" value="PROTEIN_KINASE_ATP"/>
    <property type="match status" value="1"/>
</dbReference>